<dbReference type="Proteomes" id="UP000467236">
    <property type="component" value="Chromosome"/>
</dbReference>
<feature type="compositionally biased region" description="Gly residues" evidence="1">
    <location>
        <begin position="69"/>
        <end position="81"/>
    </location>
</feature>
<accession>A0A7I7MWD3</accession>
<evidence type="ECO:0000313" key="3">
    <source>
        <dbReference type="Proteomes" id="UP000467236"/>
    </source>
</evidence>
<dbReference type="EMBL" id="AP022575">
    <property type="protein sequence ID" value="BBX76212.1"/>
    <property type="molecule type" value="Genomic_DNA"/>
</dbReference>
<dbReference type="KEGG" id="mshj:MSHI_41180"/>
<feature type="region of interest" description="Disordered" evidence="1">
    <location>
        <begin position="62"/>
        <end position="81"/>
    </location>
</feature>
<sequence>MAQAATPARRSAANGGNGGAGGNAIGLFGNGGAGGAAGPGQKLEVSAGSAGPGLALRQWARRQWHRVGTAGGSGGAGAKPG</sequence>
<feature type="compositionally biased region" description="Gly residues" evidence="1">
    <location>
        <begin position="15"/>
        <end position="38"/>
    </location>
</feature>
<protein>
    <submittedName>
        <fullName evidence="2">Uncharacterized protein</fullName>
    </submittedName>
</protein>
<name>A0A7I7MWD3_9MYCO</name>
<organism evidence="2 3">
    <name type="scientific">Mycobacterium shinjukuense</name>
    <dbReference type="NCBI Taxonomy" id="398694"/>
    <lineage>
        <taxon>Bacteria</taxon>
        <taxon>Bacillati</taxon>
        <taxon>Actinomycetota</taxon>
        <taxon>Actinomycetes</taxon>
        <taxon>Mycobacteriales</taxon>
        <taxon>Mycobacteriaceae</taxon>
        <taxon>Mycobacterium</taxon>
    </lineage>
</organism>
<feature type="compositionally biased region" description="Low complexity" evidence="1">
    <location>
        <begin position="1"/>
        <end position="14"/>
    </location>
</feature>
<evidence type="ECO:0000313" key="2">
    <source>
        <dbReference type="EMBL" id="BBX76212.1"/>
    </source>
</evidence>
<evidence type="ECO:0000256" key="1">
    <source>
        <dbReference type="SAM" id="MobiDB-lite"/>
    </source>
</evidence>
<dbReference type="RefSeq" id="WP_163663184.1">
    <property type="nucleotide sequence ID" value="NZ_AP022575.1"/>
</dbReference>
<feature type="region of interest" description="Disordered" evidence="1">
    <location>
        <begin position="1"/>
        <end position="49"/>
    </location>
</feature>
<gene>
    <name evidence="2" type="ORF">MSHI_41180</name>
</gene>
<proteinExistence type="predicted"/>
<reference evidence="2 3" key="1">
    <citation type="journal article" date="2019" name="Emerg. Microbes Infect.">
        <title>Comprehensive subspecies identification of 175 nontuberculous mycobacteria species based on 7547 genomic profiles.</title>
        <authorList>
            <person name="Matsumoto Y."/>
            <person name="Kinjo T."/>
            <person name="Motooka D."/>
            <person name="Nabeya D."/>
            <person name="Jung N."/>
            <person name="Uechi K."/>
            <person name="Horii T."/>
            <person name="Iida T."/>
            <person name="Fujita J."/>
            <person name="Nakamura S."/>
        </authorList>
    </citation>
    <scope>NUCLEOTIDE SEQUENCE [LARGE SCALE GENOMIC DNA]</scope>
    <source>
        <strain evidence="2 3">JCM 14233</strain>
    </source>
</reference>
<dbReference type="AlphaFoldDB" id="A0A7I7MWD3"/>
<keyword evidence="3" id="KW-1185">Reference proteome</keyword>